<dbReference type="PANTHER" id="PTHR46388">
    <property type="entry name" value="NHL REPEAT-CONTAINING PROTEIN 2"/>
    <property type="match status" value="1"/>
</dbReference>
<gene>
    <name evidence="3" type="ORF">CSSPJE1EN1_LOCUS8651</name>
</gene>
<keyword evidence="4" id="KW-1185">Reference proteome</keyword>
<dbReference type="PANTHER" id="PTHR46388:SF3">
    <property type="entry name" value="DUF1618 DOMAIN-CONTAINING PROTEIN"/>
    <property type="match status" value="1"/>
</dbReference>
<reference evidence="3" key="1">
    <citation type="submission" date="2024-02" db="EMBL/GenBank/DDBJ databases">
        <authorList>
            <consortium name="ELIXIR-Norway"/>
            <consortium name="Elixir Norway"/>
        </authorList>
    </citation>
    <scope>NUCLEOTIDE SEQUENCE</scope>
</reference>
<dbReference type="SMART" id="SM00863">
    <property type="entry name" value="tRNA_SAD"/>
    <property type="match status" value="1"/>
</dbReference>
<organism evidence="3 4">
    <name type="scientific">Sphagnum jensenii</name>
    <dbReference type="NCBI Taxonomy" id="128206"/>
    <lineage>
        <taxon>Eukaryota</taxon>
        <taxon>Viridiplantae</taxon>
        <taxon>Streptophyta</taxon>
        <taxon>Embryophyta</taxon>
        <taxon>Bryophyta</taxon>
        <taxon>Sphagnophytina</taxon>
        <taxon>Sphagnopsida</taxon>
        <taxon>Sphagnales</taxon>
        <taxon>Sphagnaceae</taxon>
        <taxon>Sphagnum</taxon>
    </lineage>
</organism>
<feature type="region of interest" description="Disordered" evidence="1">
    <location>
        <begin position="641"/>
        <end position="673"/>
    </location>
</feature>
<evidence type="ECO:0000259" key="2">
    <source>
        <dbReference type="SMART" id="SM00863"/>
    </source>
</evidence>
<name>A0ABP0WBI9_9BRYO</name>
<evidence type="ECO:0000256" key="1">
    <source>
        <dbReference type="SAM" id="MobiDB-lite"/>
    </source>
</evidence>
<evidence type="ECO:0000313" key="4">
    <source>
        <dbReference type="Proteomes" id="UP001497444"/>
    </source>
</evidence>
<dbReference type="Gene3D" id="3.30.980.10">
    <property type="entry name" value="Threonyl-trna Synthetase, Chain A, domain 2"/>
    <property type="match status" value="1"/>
</dbReference>
<sequence>MGGGRKFVSAICVRRLHHIAARDGSATRQFSVPKNSFQSMSTVSLLRALAGSGSIPALTTKAVKEGTTIEPLGGVVDPEVQGETTCRRFLEFYSAQGNKILPSSTPIRVISVPGIPMELCGGTHVNNTAEIPRWKMISDQGVQCVQALAQRTVIEEVCAAQNESSSLRIELLSPTEETKPNTQHTRFIEDSQFGSHGFDTLLCYPGSVSTDGEQERVFISDTLHNRVIITDRDGTVIDCIGSVAGFEDGPFETSQLHSPASTSFHAETNCLFIADCENHAIRKADLSNRVLQTVYPLPAVPTRAGTIQSLLHWLGFTKSKPHEEGKEEGKKLFLSFPWHLVMVSSTQLIIASYGFKNLWTIDVESGATSEDTNQGVLKIVVLVINCLDMWHGSIFESCLVSTTEPHEIAQTFLAFKSQAESVRGGGNWDHACEKLESMGFTNLVSQVSTLKDCVIFSDPEKEQVLKMDLRTGSISSLEFSNLGLLGLPSWWSLPVNLQFSSSPSSTGQSHQVFFQNDVQELCECFKVQPGTCLISVDVSIPRGTSLVEPVSEGSVWRQGRGCLVELSVLGGDLAARKTTAAQQYVDDLIYLSQGDDESSEESLPIPKPSAASGLPLFSLVDATRGTGEVVFDAVLYLKHTGPPKGSSSSSSDQSLPTMPGTTTGAERPFSSTPAAATDFSNAELLLPPPLRRPPSLFKNAKQLHDFPEGTVLLKHLHLRVRLEVSDEAPEDDNNMVQIHIQL</sequence>
<dbReference type="EMBL" id="OZ020110">
    <property type="protein sequence ID" value="CAK9263173.1"/>
    <property type="molecule type" value="Genomic_DNA"/>
</dbReference>
<dbReference type="Proteomes" id="UP001497444">
    <property type="component" value="Chromosome 15"/>
</dbReference>
<dbReference type="SUPFAM" id="SSF55186">
    <property type="entry name" value="ThrRS/AlaRS common domain"/>
    <property type="match status" value="1"/>
</dbReference>
<dbReference type="Pfam" id="PF07973">
    <property type="entry name" value="tRNA_SAD"/>
    <property type="match status" value="1"/>
</dbReference>
<dbReference type="Gene3D" id="2.120.10.30">
    <property type="entry name" value="TolB, C-terminal domain"/>
    <property type="match status" value="1"/>
</dbReference>
<dbReference type="SUPFAM" id="SSF101898">
    <property type="entry name" value="NHL repeat"/>
    <property type="match status" value="1"/>
</dbReference>
<proteinExistence type="predicted"/>
<accession>A0ABP0WBI9</accession>
<evidence type="ECO:0000313" key="3">
    <source>
        <dbReference type="EMBL" id="CAK9263173.1"/>
    </source>
</evidence>
<dbReference type="InterPro" id="IPR018163">
    <property type="entry name" value="Thr/Ala-tRNA-synth_IIc_edit"/>
</dbReference>
<protein>
    <recommendedName>
        <fullName evidence="2">Threonyl/alanyl tRNA synthetase SAD domain-containing protein</fullName>
    </recommendedName>
</protein>
<feature type="compositionally biased region" description="Polar residues" evidence="1">
    <location>
        <begin position="652"/>
        <end position="673"/>
    </location>
</feature>
<feature type="domain" description="Threonyl/alanyl tRNA synthetase SAD" evidence="2">
    <location>
        <begin position="107"/>
        <end position="146"/>
    </location>
</feature>
<dbReference type="InterPro" id="IPR011042">
    <property type="entry name" value="6-blade_b-propeller_TolB-like"/>
</dbReference>
<dbReference type="InterPro" id="IPR012947">
    <property type="entry name" value="tRNA_SAD"/>
</dbReference>